<evidence type="ECO:0000313" key="2">
    <source>
        <dbReference type="Proteomes" id="UP001241605"/>
    </source>
</evidence>
<dbReference type="Proteomes" id="UP001241605">
    <property type="component" value="Chromosome"/>
</dbReference>
<sequence>MCISAEALAVFLNLLAASLVTTEPGRIVIAATSGDVHWVAVEEKWCTMAPQFDQQRRRDL</sequence>
<name>A0ABY8QMG9_9RHOB</name>
<dbReference type="RefSeq" id="WP_282302277.1">
    <property type="nucleotide sequence ID" value="NZ_CP124616.1"/>
</dbReference>
<accession>A0ABY8QMG9</accession>
<reference evidence="1 2" key="1">
    <citation type="submission" date="2023-05" db="EMBL/GenBank/DDBJ databases">
        <title>YMD87, complete Genome.</title>
        <authorList>
            <person name="Zhang J."/>
            <person name="Xu X."/>
        </authorList>
    </citation>
    <scope>NUCLEOTIDE SEQUENCE [LARGE SCALE GENOMIC DNA]</scope>
    <source>
        <strain evidence="1 2">YMD87</strain>
    </source>
</reference>
<organism evidence="1 2">
    <name type="scientific">Tropicibacter oceani</name>
    <dbReference type="NCBI Taxonomy" id="3058420"/>
    <lineage>
        <taxon>Bacteria</taxon>
        <taxon>Pseudomonadati</taxon>
        <taxon>Pseudomonadota</taxon>
        <taxon>Alphaproteobacteria</taxon>
        <taxon>Rhodobacterales</taxon>
        <taxon>Roseobacteraceae</taxon>
        <taxon>Tropicibacter</taxon>
    </lineage>
</organism>
<protein>
    <submittedName>
        <fullName evidence="1">Uncharacterized protein</fullName>
    </submittedName>
</protein>
<gene>
    <name evidence="1" type="ORF">QF118_08935</name>
</gene>
<proteinExistence type="predicted"/>
<evidence type="ECO:0000313" key="1">
    <source>
        <dbReference type="EMBL" id="WGW05653.1"/>
    </source>
</evidence>
<keyword evidence="2" id="KW-1185">Reference proteome</keyword>
<dbReference type="EMBL" id="CP124616">
    <property type="protein sequence ID" value="WGW05653.1"/>
    <property type="molecule type" value="Genomic_DNA"/>
</dbReference>